<reference evidence="5 6" key="1">
    <citation type="journal article" name="Front. Microbiol.">
        <title>Sugar Metabolism of the First Thermophilic Planctomycete Thermogutta terrifontis: Comparative Genomic and Transcriptomic Approaches.</title>
        <authorList>
            <person name="Elcheninov A.G."/>
            <person name="Menzel P."/>
            <person name="Gudbergsdottir S.R."/>
            <person name="Slesarev A.I."/>
            <person name="Kadnikov V.V."/>
            <person name="Krogh A."/>
            <person name="Bonch-Osmolovskaya E.A."/>
            <person name="Peng X."/>
            <person name="Kublanov I.V."/>
        </authorList>
    </citation>
    <scope>NUCLEOTIDE SEQUENCE [LARGE SCALE GENOMIC DNA]</scope>
    <source>
        <strain evidence="5 6">R1</strain>
    </source>
</reference>
<evidence type="ECO:0000313" key="6">
    <source>
        <dbReference type="Proteomes" id="UP000215086"/>
    </source>
</evidence>
<feature type="region of interest" description="Disordered" evidence="3">
    <location>
        <begin position="50"/>
        <end position="75"/>
    </location>
</feature>
<dbReference type="AlphaFoldDB" id="A0A286RBK8"/>
<evidence type="ECO:0000256" key="3">
    <source>
        <dbReference type="SAM" id="MobiDB-lite"/>
    </source>
</evidence>
<dbReference type="SUPFAM" id="SSF50249">
    <property type="entry name" value="Nucleic acid-binding proteins"/>
    <property type="match status" value="1"/>
</dbReference>
<dbReference type="PIRSF" id="PIRSF002599">
    <property type="entry name" value="Cold_shock_A"/>
    <property type="match status" value="1"/>
</dbReference>
<dbReference type="Proteomes" id="UP000215086">
    <property type="component" value="Chromosome"/>
</dbReference>
<dbReference type="InterPro" id="IPR012156">
    <property type="entry name" value="Cold_shock_CspA"/>
</dbReference>
<evidence type="ECO:0000313" key="5">
    <source>
        <dbReference type="EMBL" id="ASV73351.1"/>
    </source>
</evidence>
<evidence type="ECO:0000259" key="4">
    <source>
        <dbReference type="PROSITE" id="PS51857"/>
    </source>
</evidence>
<gene>
    <name evidence="5" type="ORF">THTE_0749</name>
</gene>
<dbReference type="PROSITE" id="PS51857">
    <property type="entry name" value="CSD_2"/>
    <property type="match status" value="1"/>
</dbReference>
<sequence>MAEGVIKKLVVDRGFGFIQTTGSGRKSDVFFHFSAVEGARFEDLHEGQSVEYDLSSEAPNPGRGKGPRAISVRPK</sequence>
<dbReference type="SMART" id="SM00357">
    <property type="entry name" value="CSP"/>
    <property type="match status" value="1"/>
</dbReference>
<comment type="subcellular location">
    <subcellularLocation>
        <location evidence="1">Cytoplasm</location>
    </subcellularLocation>
</comment>
<name>A0A286RBK8_9BACT</name>
<accession>A0A286RBK8</accession>
<keyword evidence="2" id="KW-0963">Cytoplasm</keyword>
<dbReference type="KEGG" id="ttf:THTE_0749"/>
<dbReference type="EMBL" id="CP018477">
    <property type="protein sequence ID" value="ASV73351.1"/>
    <property type="molecule type" value="Genomic_DNA"/>
</dbReference>
<feature type="domain" description="CSD" evidence="4">
    <location>
        <begin position="1"/>
        <end position="74"/>
    </location>
</feature>
<dbReference type="InterPro" id="IPR011129">
    <property type="entry name" value="CSD"/>
</dbReference>
<dbReference type="Gene3D" id="2.40.50.140">
    <property type="entry name" value="Nucleic acid-binding proteins"/>
    <property type="match status" value="1"/>
</dbReference>
<dbReference type="Pfam" id="PF00313">
    <property type="entry name" value="CSD"/>
    <property type="match status" value="1"/>
</dbReference>
<dbReference type="GO" id="GO:0005829">
    <property type="term" value="C:cytosol"/>
    <property type="evidence" value="ECO:0007669"/>
    <property type="project" value="UniProtKB-ARBA"/>
</dbReference>
<dbReference type="GO" id="GO:0003676">
    <property type="term" value="F:nucleic acid binding"/>
    <property type="evidence" value="ECO:0007669"/>
    <property type="project" value="InterPro"/>
</dbReference>
<evidence type="ECO:0000256" key="1">
    <source>
        <dbReference type="ARBA" id="ARBA00004496"/>
    </source>
</evidence>
<dbReference type="InterPro" id="IPR012340">
    <property type="entry name" value="NA-bd_OB-fold"/>
</dbReference>
<dbReference type="RefSeq" id="WP_095413978.1">
    <property type="nucleotide sequence ID" value="NZ_CP018477.1"/>
</dbReference>
<proteinExistence type="predicted"/>
<dbReference type="OrthoDB" id="9805039at2"/>
<organism evidence="5 6">
    <name type="scientific">Thermogutta terrifontis</name>
    <dbReference type="NCBI Taxonomy" id="1331910"/>
    <lineage>
        <taxon>Bacteria</taxon>
        <taxon>Pseudomonadati</taxon>
        <taxon>Planctomycetota</taxon>
        <taxon>Planctomycetia</taxon>
        <taxon>Pirellulales</taxon>
        <taxon>Thermoguttaceae</taxon>
        <taxon>Thermogutta</taxon>
    </lineage>
</organism>
<evidence type="ECO:0000256" key="2">
    <source>
        <dbReference type="ARBA" id="ARBA00022490"/>
    </source>
</evidence>
<dbReference type="InterPro" id="IPR002059">
    <property type="entry name" value="CSP_DNA-bd"/>
</dbReference>
<protein>
    <submittedName>
        <fullName evidence="5">Cold shock protein CspA</fullName>
    </submittedName>
</protein>
<keyword evidence="6" id="KW-1185">Reference proteome</keyword>